<evidence type="ECO:0000259" key="11">
    <source>
        <dbReference type="PROSITE" id="PS51918"/>
    </source>
</evidence>
<evidence type="ECO:0000256" key="8">
    <source>
        <dbReference type="ARBA" id="ARBA00047326"/>
    </source>
</evidence>
<dbReference type="AlphaFoldDB" id="A0AAX4P8D0"/>
<evidence type="ECO:0000313" key="13">
    <source>
        <dbReference type="Proteomes" id="UP001472866"/>
    </source>
</evidence>
<dbReference type="SFLD" id="SFLDS00029">
    <property type="entry name" value="Radical_SAM"/>
    <property type="match status" value="1"/>
</dbReference>
<dbReference type="GO" id="GO:0051539">
    <property type="term" value="F:4 iron, 4 sulfur cluster binding"/>
    <property type="evidence" value="ECO:0007669"/>
    <property type="project" value="UniProtKB-UniRule"/>
</dbReference>
<keyword evidence="5 9" id="KW-0479">Metal-binding</keyword>
<dbReference type="NCBIfam" id="NF009544">
    <property type="entry name" value="PRK12928.1"/>
    <property type="match status" value="1"/>
</dbReference>
<keyword evidence="7 9" id="KW-0411">Iron-sulfur</keyword>
<gene>
    <name evidence="12" type="ORF">HKI87_06g39940</name>
</gene>
<sequence length="469" mass="51099">MAAHQQALGLVVRRGSLGAKALRAASTGLERAPTLHHYSALLGPKGGVKEGLSSKEVGTIFGPSTSHGYDGYGGSIGMVHYRAHSSSATASPQQQHVKENNNEETKKEQDSGSRLQRLRDLLEAEDADVMSFAMGAEEGVEVSYSVSAPTPKQQKRQQLRKPDWLKHKKLPGGDRFVALRKKLRTLNLATVCEEARCPNLGECWGGNEGEDTPATATIMLLGDTCTRACRFCAVKTSNTPPPPDPEEPAKVANAIAEWGIGYVVFTTVDRDDLEDQGASHIAETVGKLKALSGGSIKVEALVGDFNGKMEDVATVALSGLDVFAHNVETVEALQGVVRDRRANWKQSLAVLTEAKRVAKRENKDLITKTSLMLGLGETKEQVVAALRVLRAHEVDVVTLGQYMRPTKRHMPVAEYVTPEAFEAYKQVAESMGFLYVAAGPMVRSSYRAGEYFMENHIREKEKEKEREAA</sequence>
<comment type="subcellular location">
    <subcellularLocation>
        <location evidence="1 9">Mitochondrion</location>
    </subcellularLocation>
</comment>
<comment type="similarity">
    <text evidence="9">Belongs to the radical SAM superfamily. Lipoyl synthase family.</text>
</comment>
<dbReference type="InterPro" id="IPR013785">
    <property type="entry name" value="Aldolase_TIM"/>
</dbReference>
<dbReference type="NCBIfam" id="NF004019">
    <property type="entry name" value="PRK05481.1"/>
    <property type="match status" value="1"/>
</dbReference>
<dbReference type="InterPro" id="IPR007197">
    <property type="entry name" value="rSAM"/>
</dbReference>
<feature type="region of interest" description="Disordered" evidence="10">
    <location>
        <begin position="84"/>
        <end position="114"/>
    </location>
</feature>
<evidence type="ECO:0000256" key="1">
    <source>
        <dbReference type="ARBA" id="ARBA00004173"/>
    </source>
</evidence>
<dbReference type="InterPro" id="IPR031691">
    <property type="entry name" value="LIAS_N"/>
</dbReference>
<dbReference type="InterPro" id="IPR003698">
    <property type="entry name" value="Lipoyl_synth"/>
</dbReference>
<dbReference type="Proteomes" id="UP001472866">
    <property type="component" value="Chromosome 06"/>
</dbReference>
<feature type="binding site" evidence="9">
    <location>
        <position position="203"/>
    </location>
    <ligand>
        <name>[4Fe-4S] cluster</name>
        <dbReference type="ChEBI" id="CHEBI:49883"/>
        <label>1</label>
    </ligand>
</feature>
<evidence type="ECO:0000256" key="2">
    <source>
        <dbReference type="ARBA" id="ARBA00022485"/>
    </source>
</evidence>
<dbReference type="SFLD" id="SFLDF00271">
    <property type="entry name" value="lipoyl_synthase"/>
    <property type="match status" value="1"/>
</dbReference>
<keyword evidence="2 9" id="KW-0004">4Fe-4S</keyword>
<keyword evidence="4 9" id="KW-0949">S-adenosyl-L-methionine</keyword>
<dbReference type="GO" id="GO:0046872">
    <property type="term" value="F:metal ion binding"/>
    <property type="evidence" value="ECO:0007669"/>
    <property type="project" value="UniProtKB-KW"/>
</dbReference>
<evidence type="ECO:0000256" key="4">
    <source>
        <dbReference type="ARBA" id="ARBA00022691"/>
    </source>
</evidence>
<evidence type="ECO:0000256" key="3">
    <source>
        <dbReference type="ARBA" id="ARBA00022679"/>
    </source>
</evidence>
<dbReference type="Pfam" id="PF04055">
    <property type="entry name" value="Radical_SAM"/>
    <property type="match status" value="1"/>
</dbReference>
<comment type="function">
    <text evidence="9">Catalyzes the radical-mediated insertion of two sulfur atoms into the C-6 and C-8 positions of the octanoyl moiety bound to the lipoyl domains of lipoate-dependent enzymes, thereby converting the octanoylated domains into lipoylated derivatives.</text>
</comment>
<feature type="binding site" evidence="9">
    <location>
        <position position="225"/>
    </location>
    <ligand>
        <name>[4Fe-4S] cluster</name>
        <dbReference type="ChEBI" id="CHEBI:49883"/>
        <label>2</label>
        <note>4Fe-4S-S-AdoMet</note>
    </ligand>
</feature>
<feature type="binding site" evidence="9">
    <location>
        <position position="192"/>
    </location>
    <ligand>
        <name>[4Fe-4S] cluster</name>
        <dbReference type="ChEBI" id="CHEBI:49883"/>
        <label>1</label>
    </ligand>
</feature>
<dbReference type="PANTHER" id="PTHR10949">
    <property type="entry name" value="LIPOYL SYNTHASE"/>
    <property type="match status" value="1"/>
</dbReference>
<feature type="binding site" evidence="9">
    <location>
        <position position="232"/>
    </location>
    <ligand>
        <name>[4Fe-4S] cluster</name>
        <dbReference type="ChEBI" id="CHEBI:49883"/>
        <label>2</label>
        <note>4Fe-4S-S-AdoMet</note>
    </ligand>
</feature>
<keyword evidence="13" id="KW-1185">Reference proteome</keyword>
<organism evidence="12 13">
    <name type="scientific">Chloropicon roscoffensis</name>
    <dbReference type="NCBI Taxonomy" id="1461544"/>
    <lineage>
        <taxon>Eukaryota</taxon>
        <taxon>Viridiplantae</taxon>
        <taxon>Chlorophyta</taxon>
        <taxon>Chloropicophyceae</taxon>
        <taxon>Chloropicales</taxon>
        <taxon>Chloropicaceae</taxon>
        <taxon>Chloropicon</taxon>
    </lineage>
</organism>
<dbReference type="GO" id="GO:0009249">
    <property type="term" value="P:protein lipoylation"/>
    <property type="evidence" value="ECO:0007669"/>
    <property type="project" value="UniProtKB-UniRule"/>
</dbReference>
<feature type="binding site" evidence="9">
    <location>
        <position position="197"/>
    </location>
    <ligand>
        <name>[4Fe-4S] cluster</name>
        <dbReference type="ChEBI" id="CHEBI:49883"/>
        <label>1</label>
    </ligand>
</feature>
<dbReference type="CDD" id="cd01335">
    <property type="entry name" value="Radical_SAM"/>
    <property type="match status" value="1"/>
</dbReference>
<evidence type="ECO:0000256" key="6">
    <source>
        <dbReference type="ARBA" id="ARBA00023004"/>
    </source>
</evidence>
<feature type="domain" description="Radical SAM core" evidence="11">
    <location>
        <begin position="211"/>
        <end position="434"/>
    </location>
</feature>
<name>A0AAX4P8D0_9CHLO</name>
<proteinExistence type="inferred from homology"/>
<dbReference type="Pfam" id="PF16881">
    <property type="entry name" value="LIAS_N"/>
    <property type="match status" value="1"/>
</dbReference>
<dbReference type="SMART" id="SM00729">
    <property type="entry name" value="Elp3"/>
    <property type="match status" value="1"/>
</dbReference>
<reference evidence="12 13" key="1">
    <citation type="submission" date="2024-03" db="EMBL/GenBank/DDBJ databases">
        <title>Complete genome sequence of the green alga Chloropicon roscoffensis RCC1871.</title>
        <authorList>
            <person name="Lemieux C."/>
            <person name="Pombert J.-F."/>
            <person name="Otis C."/>
            <person name="Turmel M."/>
        </authorList>
    </citation>
    <scope>NUCLEOTIDE SEQUENCE [LARGE SCALE GENOMIC DNA]</scope>
    <source>
        <strain evidence="12 13">RCC1871</strain>
    </source>
</reference>
<dbReference type="EMBL" id="CP151506">
    <property type="protein sequence ID" value="WZN62457.1"/>
    <property type="molecule type" value="Genomic_DNA"/>
</dbReference>
<dbReference type="SFLD" id="SFLDG01058">
    <property type="entry name" value="lipoyl_synthase_like"/>
    <property type="match status" value="1"/>
</dbReference>
<dbReference type="PANTHER" id="PTHR10949:SF0">
    <property type="entry name" value="LIPOYL SYNTHASE, MITOCHONDRIAL"/>
    <property type="match status" value="1"/>
</dbReference>
<feature type="compositionally biased region" description="Polar residues" evidence="10">
    <location>
        <begin position="84"/>
        <end position="95"/>
    </location>
</feature>
<dbReference type="HAMAP" id="MF_00206">
    <property type="entry name" value="Lipoyl_synth"/>
    <property type="match status" value="1"/>
</dbReference>
<dbReference type="Gene3D" id="3.20.20.70">
    <property type="entry name" value="Aldolase class I"/>
    <property type="match status" value="1"/>
</dbReference>
<accession>A0AAX4P8D0</accession>
<feature type="binding site" evidence="9">
    <location>
        <position position="445"/>
    </location>
    <ligand>
        <name>[4Fe-4S] cluster</name>
        <dbReference type="ChEBI" id="CHEBI:49883"/>
        <label>1</label>
    </ligand>
</feature>
<feature type="binding site" evidence="9">
    <location>
        <position position="229"/>
    </location>
    <ligand>
        <name>[4Fe-4S] cluster</name>
        <dbReference type="ChEBI" id="CHEBI:49883"/>
        <label>2</label>
        <note>4Fe-4S-S-AdoMet</note>
    </ligand>
</feature>
<dbReference type="InterPro" id="IPR058240">
    <property type="entry name" value="rSAM_sf"/>
</dbReference>
<keyword evidence="6 9" id="KW-0408">Iron</keyword>
<dbReference type="PROSITE" id="PS51918">
    <property type="entry name" value="RADICAL_SAM"/>
    <property type="match status" value="1"/>
</dbReference>
<keyword evidence="3 9" id="KW-0808">Transferase</keyword>
<protein>
    <recommendedName>
        <fullName evidence="9">Lipoyl synthase, mitochondrial</fullName>
        <ecNumber evidence="9">2.8.1.8</ecNumber>
    </recommendedName>
    <alternativeName>
        <fullName evidence="9">Lipoate synthase</fullName>
        <shortName evidence="9">LS</shortName>
        <shortName evidence="9">Lip-syn</shortName>
    </alternativeName>
    <alternativeName>
        <fullName evidence="9">Lipoic acid synthase</fullName>
    </alternativeName>
</protein>
<dbReference type="GO" id="GO:0005739">
    <property type="term" value="C:mitochondrion"/>
    <property type="evidence" value="ECO:0007669"/>
    <property type="project" value="UniProtKB-SubCell"/>
</dbReference>
<dbReference type="NCBIfam" id="TIGR00510">
    <property type="entry name" value="lipA"/>
    <property type="match status" value="1"/>
</dbReference>
<evidence type="ECO:0000256" key="5">
    <source>
        <dbReference type="ARBA" id="ARBA00022723"/>
    </source>
</evidence>
<evidence type="ECO:0000256" key="10">
    <source>
        <dbReference type="SAM" id="MobiDB-lite"/>
    </source>
</evidence>
<evidence type="ECO:0000256" key="7">
    <source>
        <dbReference type="ARBA" id="ARBA00023014"/>
    </source>
</evidence>
<feature type="compositionally biased region" description="Basic and acidic residues" evidence="10">
    <location>
        <begin position="96"/>
        <end position="114"/>
    </location>
</feature>
<keyword evidence="9" id="KW-0496">Mitochondrion</keyword>
<comment type="pathway">
    <text evidence="9">Protein modification; protein lipoylation via endogenous pathway; protein N(6)-(lipoyl)lysine from octanoyl-[acyl-carrier-protein]: step 2/2.</text>
</comment>
<dbReference type="GO" id="GO:0016992">
    <property type="term" value="F:lipoate synthase activity"/>
    <property type="evidence" value="ECO:0007669"/>
    <property type="project" value="UniProtKB-UniRule"/>
</dbReference>
<comment type="cofactor">
    <cofactor evidence="9">
        <name>[4Fe-4S] cluster</name>
        <dbReference type="ChEBI" id="CHEBI:49883"/>
    </cofactor>
    <text evidence="9">Binds 2 [4Fe-4S] clusters per subunit. One cluster is coordinated with 3 cysteines and an exchangeable S-adenosyl-L-methionine.</text>
</comment>
<dbReference type="SUPFAM" id="SSF102114">
    <property type="entry name" value="Radical SAM enzymes"/>
    <property type="match status" value="1"/>
</dbReference>
<evidence type="ECO:0000256" key="9">
    <source>
        <dbReference type="HAMAP-Rule" id="MF_03123"/>
    </source>
</evidence>
<comment type="catalytic activity">
    <reaction evidence="8 9">
        <text>[[Fe-S] cluster scaffold protein carrying a second [4Fe-4S](2+) cluster] + N(6)-octanoyl-L-lysyl-[protein] + 2 oxidized [2Fe-2S]-[ferredoxin] + 2 S-adenosyl-L-methionine + 4 H(+) = [[Fe-S] cluster scaffold protein] + N(6)-[(R)-dihydrolipoyl]-L-lysyl-[protein] + 4 Fe(3+) + 2 hydrogen sulfide + 2 5'-deoxyadenosine + 2 L-methionine + 2 reduced [2Fe-2S]-[ferredoxin]</text>
        <dbReference type="Rhea" id="RHEA:16585"/>
        <dbReference type="Rhea" id="RHEA-COMP:9928"/>
        <dbReference type="Rhea" id="RHEA-COMP:10000"/>
        <dbReference type="Rhea" id="RHEA-COMP:10001"/>
        <dbReference type="Rhea" id="RHEA-COMP:10475"/>
        <dbReference type="Rhea" id="RHEA-COMP:14568"/>
        <dbReference type="Rhea" id="RHEA-COMP:14569"/>
        <dbReference type="ChEBI" id="CHEBI:15378"/>
        <dbReference type="ChEBI" id="CHEBI:17319"/>
        <dbReference type="ChEBI" id="CHEBI:29034"/>
        <dbReference type="ChEBI" id="CHEBI:29919"/>
        <dbReference type="ChEBI" id="CHEBI:33722"/>
        <dbReference type="ChEBI" id="CHEBI:33737"/>
        <dbReference type="ChEBI" id="CHEBI:33738"/>
        <dbReference type="ChEBI" id="CHEBI:57844"/>
        <dbReference type="ChEBI" id="CHEBI:59789"/>
        <dbReference type="ChEBI" id="CHEBI:78809"/>
        <dbReference type="ChEBI" id="CHEBI:83100"/>
        <dbReference type="EC" id="2.8.1.8"/>
    </reaction>
</comment>
<dbReference type="EC" id="2.8.1.8" evidence="9"/>
<evidence type="ECO:0000313" key="12">
    <source>
        <dbReference type="EMBL" id="WZN62457.1"/>
    </source>
</evidence>
<dbReference type="InterPro" id="IPR006638">
    <property type="entry name" value="Elp3/MiaA/NifB-like_rSAM"/>
</dbReference>